<dbReference type="EMBL" id="KI669656">
    <property type="protein sequence ID" value="ETM99254.1"/>
    <property type="molecule type" value="Genomic_DNA"/>
</dbReference>
<proteinExistence type="predicted"/>
<dbReference type="Proteomes" id="UP000018817">
    <property type="component" value="Unassembled WGS sequence"/>
</dbReference>
<accession>W2PGX7</accession>
<sequence length="117" mass="12828">MPLGPHLEFQGPPRPPFPPLSPGFYRCSETTGGGSQTRAGVAPPDGVRPQAYPYREGWTKCRYLLPHCSTVLTKSTRTVYATSSMPKTAPVGTQWLVLSKMLTAIYSIWVLSTLAFL</sequence>
<organism evidence="2 3">
    <name type="scientific">Phytophthora nicotianae (strain INRA-310)</name>
    <name type="common">Phytophthora parasitica</name>
    <dbReference type="NCBI Taxonomy" id="761204"/>
    <lineage>
        <taxon>Eukaryota</taxon>
        <taxon>Sar</taxon>
        <taxon>Stramenopiles</taxon>
        <taxon>Oomycota</taxon>
        <taxon>Peronosporomycetes</taxon>
        <taxon>Peronosporales</taxon>
        <taxon>Peronosporaceae</taxon>
        <taxon>Phytophthora</taxon>
    </lineage>
</organism>
<feature type="region of interest" description="Disordered" evidence="1">
    <location>
        <begin position="1"/>
        <end position="22"/>
    </location>
</feature>
<dbReference type="AlphaFoldDB" id="W2PGX7"/>
<feature type="compositionally biased region" description="Pro residues" evidence="1">
    <location>
        <begin position="12"/>
        <end position="21"/>
    </location>
</feature>
<evidence type="ECO:0000256" key="1">
    <source>
        <dbReference type="SAM" id="MobiDB-lite"/>
    </source>
</evidence>
<dbReference type="VEuPathDB" id="FungiDB:PPTG_24460"/>
<dbReference type="RefSeq" id="XP_008915486.1">
    <property type="nucleotide sequence ID" value="XM_008917238.1"/>
</dbReference>
<reference evidence="2 3" key="2">
    <citation type="submission" date="2013-11" db="EMBL/GenBank/DDBJ databases">
        <title>The Genome Sequence of Phytophthora parasitica INRA-310.</title>
        <authorList>
            <consortium name="The Broad Institute Genomics Platform"/>
            <person name="Russ C."/>
            <person name="Tyler B."/>
            <person name="Panabieres F."/>
            <person name="Shan W."/>
            <person name="Tripathy S."/>
            <person name="Grunwald N."/>
            <person name="Machado M."/>
            <person name="Johnson C.S."/>
            <person name="Arredondo F."/>
            <person name="Hong C."/>
            <person name="Coffey M."/>
            <person name="Young S.K."/>
            <person name="Zeng Q."/>
            <person name="Gargeya S."/>
            <person name="Fitzgerald M."/>
            <person name="Abouelleil A."/>
            <person name="Alvarado L."/>
            <person name="Chapman S.B."/>
            <person name="Gainer-Dewar J."/>
            <person name="Goldberg J."/>
            <person name="Griggs A."/>
            <person name="Gujja S."/>
            <person name="Hansen M."/>
            <person name="Howarth C."/>
            <person name="Imamovic A."/>
            <person name="Ireland A."/>
            <person name="Larimer J."/>
            <person name="McCowan C."/>
            <person name="Murphy C."/>
            <person name="Pearson M."/>
            <person name="Poon T.W."/>
            <person name="Priest M."/>
            <person name="Roberts A."/>
            <person name="Saif S."/>
            <person name="Shea T."/>
            <person name="Sykes S."/>
            <person name="Wortman J."/>
            <person name="Nusbaum C."/>
            <person name="Birren B."/>
        </authorList>
    </citation>
    <scope>NUCLEOTIDE SEQUENCE [LARGE SCALE GENOMIC DNA]</scope>
    <source>
        <strain evidence="2 3">INRA-310</strain>
    </source>
</reference>
<protein>
    <submittedName>
        <fullName evidence="2">Uncharacterized protein</fullName>
    </submittedName>
</protein>
<name>W2PGX7_PHYN3</name>
<gene>
    <name evidence="2" type="ORF">PPTG_24460</name>
</gene>
<reference evidence="3" key="1">
    <citation type="submission" date="2011-12" db="EMBL/GenBank/DDBJ databases">
        <authorList>
            <consortium name="The Broad Institute Genome Sequencing Platform"/>
            <person name="Russ C."/>
            <person name="Tyler B."/>
            <person name="Panabieres F."/>
            <person name="Shan W."/>
            <person name="Tripathy S."/>
            <person name="Grunwald N."/>
            <person name="Machado M."/>
            <person name="Young S.K."/>
            <person name="Zeng Q."/>
            <person name="Gargeya S."/>
            <person name="Fitzgerald M."/>
            <person name="Haas B."/>
            <person name="Abouelleil A."/>
            <person name="Alvarado L."/>
            <person name="Arachchi H.M."/>
            <person name="Berlin A."/>
            <person name="Chapman S.B."/>
            <person name="Gearin G."/>
            <person name="Goldberg J."/>
            <person name="Griggs A."/>
            <person name="Gujja S."/>
            <person name="Hansen M."/>
            <person name="Heiman D."/>
            <person name="Howarth C."/>
            <person name="Larimer J."/>
            <person name="Lui A."/>
            <person name="MacDonald P.J.P."/>
            <person name="McCowen C."/>
            <person name="Montmayeur A."/>
            <person name="Murphy C."/>
            <person name="Neiman D."/>
            <person name="Pearson M."/>
            <person name="Priest M."/>
            <person name="Roberts A."/>
            <person name="Saif S."/>
            <person name="Shea T."/>
            <person name="Sisk P."/>
            <person name="Stolte C."/>
            <person name="Sykes S."/>
            <person name="Wortman J."/>
            <person name="Nusbaum C."/>
            <person name="Birren B."/>
        </authorList>
    </citation>
    <scope>NUCLEOTIDE SEQUENCE [LARGE SCALE GENOMIC DNA]</scope>
    <source>
        <strain evidence="3">INRA-310</strain>
    </source>
</reference>
<dbReference type="GeneID" id="20193059"/>
<evidence type="ECO:0000313" key="2">
    <source>
        <dbReference type="EMBL" id="ETM99254.1"/>
    </source>
</evidence>
<evidence type="ECO:0000313" key="3">
    <source>
        <dbReference type="Proteomes" id="UP000018817"/>
    </source>
</evidence>